<dbReference type="Proteomes" id="UP000325313">
    <property type="component" value="Unassembled WGS sequence"/>
</dbReference>
<evidence type="ECO:0000256" key="1">
    <source>
        <dbReference type="SAM" id="MobiDB-lite"/>
    </source>
</evidence>
<feature type="region of interest" description="Disordered" evidence="1">
    <location>
        <begin position="237"/>
        <end position="270"/>
    </location>
</feature>
<accession>A0A5B0RZE5</accession>
<dbReference type="EMBL" id="VDEP01000108">
    <property type="protein sequence ID" value="KAA1130569.1"/>
    <property type="molecule type" value="Genomic_DNA"/>
</dbReference>
<evidence type="ECO:0000313" key="3">
    <source>
        <dbReference type="Proteomes" id="UP000325313"/>
    </source>
</evidence>
<protein>
    <submittedName>
        <fullName evidence="2">Uncharacterized protein</fullName>
    </submittedName>
</protein>
<organism evidence="2 3">
    <name type="scientific">Puccinia graminis f. sp. tritici</name>
    <dbReference type="NCBI Taxonomy" id="56615"/>
    <lineage>
        <taxon>Eukaryota</taxon>
        <taxon>Fungi</taxon>
        <taxon>Dikarya</taxon>
        <taxon>Basidiomycota</taxon>
        <taxon>Pucciniomycotina</taxon>
        <taxon>Pucciniomycetes</taxon>
        <taxon>Pucciniales</taxon>
        <taxon>Pucciniaceae</taxon>
        <taxon>Puccinia</taxon>
    </lineage>
</organism>
<name>A0A5B0RZE5_PUCGR</name>
<gene>
    <name evidence="2" type="ORF">PGTUg99_023323</name>
</gene>
<proteinExistence type="predicted"/>
<reference evidence="2 3" key="1">
    <citation type="submission" date="2019-05" db="EMBL/GenBank/DDBJ databases">
        <title>Emergence of the Ug99 lineage of the wheat stem rust pathogen through somatic hybridization.</title>
        <authorList>
            <person name="Li F."/>
            <person name="Upadhyaya N.M."/>
            <person name="Sperschneider J."/>
            <person name="Matny O."/>
            <person name="Nguyen-Phuc H."/>
            <person name="Mago R."/>
            <person name="Raley C."/>
            <person name="Miller M.E."/>
            <person name="Silverstein K.A.T."/>
            <person name="Henningsen E."/>
            <person name="Hirsch C.D."/>
            <person name="Visser B."/>
            <person name="Pretorius Z.A."/>
            <person name="Steffenson B.J."/>
            <person name="Schwessinger B."/>
            <person name="Dodds P.N."/>
            <person name="Figueroa M."/>
        </authorList>
    </citation>
    <scope>NUCLEOTIDE SEQUENCE [LARGE SCALE GENOMIC DNA]</scope>
    <source>
        <strain evidence="2 3">Ug99</strain>
    </source>
</reference>
<comment type="caution">
    <text evidence="2">The sequence shown here is derived from an EMBL/GenBank/DDBJ whole genome shotgun (WGS) entry which is preliminary data.</text>
</comment>
<dbReference type="AlphaFoldDB" id="A0A5B0RZE5"/>
<evidence type="ECO:0000313" key="2">
    <source>
        <dbReference type="EMBL" id="KAA1130569.1"/>
    </source>
</evidence>
<sequence>MCNRRPSSDHVGLTHRNRWTRRQSTVVYLYCTSSNPRDTLNDSHFHFLLAELRSQENGRWYNIILLGAQPVLSLRHSAVARNLIEISPTECIHALYRHSPTKKLPSRERLSIHHHPPSIQLKRKMNAHLLVKELVQQNKLLKETISHFPILTAGKEDEDCSPSFSGFGRDDSHSETDSADSSLSPTSSSASDHSAAIEVLLDLLDRQESRLDLLEQLGKSVLLESSNNSIPIFRGLRATSSHSSPPSPTTSATSSSSSSSASVAPRNMEGDSEIDVKEWTKLVLNHLNCLKSLNSSSATNSKEVIRFIYNKLDLEPLEFLKTLLHRNRILVLKQFPAQVPAKFRFNKDLNEPAIIPDDDLLFEFPFKLYLLRYPNALLNLLNSKFSSQK</sequence>
<feature type="compositionally biased region" description="Low complexity" evidence="1">
    <location>
        <begin position="179"/>
        <end position="190"/>
    </location>
</feature>
<feature type="compositionally biased region" description="Low complexity" evidence="1">
    <location>
        <begin position="238"/>
        <end position="265"/>
    </location>
</feature>
<feature type="region of interest" description="Disordered" evidence="1">
    <location>
        <begin position="158"/>
        <end position="190"/>
    </location>
</feature>